<keyword evidence="3 5" id="KW-1133">Transmembrane helix</keyword>
<keyword evidence="8" id="KW-1185">Reference proteome</keyword>
<feature type="transmembrane region" description="Helical" evidence="5">
    <location>
        <begin position="72"/>
        <end position="100"/>
    </location>
</feature>
<evidence type="ECO:0000256" key="1">
    <source>
        <dbReference type="ARBA" id="ARBA00004141"/>
    </source>
</evidence>
<feature type="transmembrane region" description="Helical" evidence="5">
    <location>
        <begin position="37"/>
        <end position="60"/>
    </location>
</feature>
<evidence type="ECO:0000313" key="8">
    <source>
        <dbReference type="Proteomes" id="UP001269144"/>
    </source>
</evidence>
<proteinExistence type="predicted"/>
<evidence type="ECO:0000256" key="5">
    <source>
        <dbReference type="SAM" id="Phobius"/>
    </source>
</evidence>
<sequence length="169" mass="18160">MEWAEFSLALGAFLASHVIPARCRAPLIARIGRGGYVMGYSLLSLLLLCWLVVAAGRAPFVELWPQAIWMRWLVNLAMPIAFMVAMTAGMAGVMGAFALWAGTHLMANGDLAHASLFGLLLAYALFGLSVALRRPLRVAARWPRCVAAALIWAAALSLHPLVIGVNPLP</sequence>
<keyword evidence="4 5" id="KW-0472">Membrane</keyword>
<dbReference type="InterPro" id="IPR009915">
    <property type="entry name" value="NnrU_dom"/>
</dbReference>
<accession>A0ABU2HPP8</accession>
<keyword evidence="2 5" id="KW-0812">Transmembrane</keyword>
<comment type="caution">
    <text evidence="7">The sequence shown here is derived from an EMBL/GenBank/DDBJ whole genome shotgun (WGS) entry which is preliminary data.</text>
</comment>
<feature type="transmembrane region" description="Helical" evidence="5">
    <location>
        <begin position="112"/>
        <end position="132"/>
    </location>
</feature>
<name>A0ABU2HPP8_9RHOB</name>
<dbReference type="EMBL" id="JAVQLW010000001">
    <property type="protein sequence ID" value="MDS9467021.1"/>
    <property type="molecule type" value="Genomic_DNA"/>
</dbReference>
<feature type="transmembrane region" description="Helical" evidence="5">
    <location>
        <begin position="144"/>
        <end position="163"/>
    </location>
</feature>
<evidence type="ECO:0000256" key="4">
    <source>
        <dbReference type="ARBA" id="ARBA00023136"/>
    </source>
</evidence>
<dbReference type="Proteomes" id="UP001269144">
    <property type="component" value="Unassembled WGS sequence"/>
</dbReference>
<organism evidence="7 8">
    <name type="scientific">Paracoccus aurantius</name>
    <dbReference type="NCBI Taxonomy" id="3073814"/>
    <lineage>
        <taxon>Bacteria</taxon>
        <taxon>Pseudomonadati</taxon>
        <taxon>Pseudomonadota</taxon>
        <taxon>Alphaproteobacteria</taxon>
        <taxon>Rhodobacterales</taxon>
        <taxon>Paracoccaceae</taxon>
        <taxon>Paracoccus</taxon>
    </lineage>
</organism>
<protein>
    <submittedName>
        <fullName evidence="7">NnrU family protein</fullName>
    </submittedName>
</protein>
<gene>
    <name evidence="7" type="ORF">RGQ15_05450</name>
</gene>
<feature type="domain" description="NnrU" evidence="6">
    <location>
        <begin position="6"/>
        <end position="167"/>
    </location>
</feature>
<evidence type="ECO:0000313" key="7">
    <source>
        <dbReference type="EMBL" id="MDS9467021.1"/>
    </source>
</evidence>
<evidence type="ECO:0000256" key="2">
    <source>
        <dbReference type="ARBA" id="ARBA00022692"/>
    </source>
</evidence>
<dbReference type="RefSeq" id="WP_311159209.1">
    <property type="nucleotide sequence ID" value="NZ_JAVQLW010000001.1"/>
</dbReference>
<comment type="subcellular location">
    <subcellularLocation>
        <location evidence="1">Membrane</location>
        <topology evidence="1">Multi-pass membrane protein</topology>
    </subcellularLocation>
</comment>
<evidence type="ECO:0000256" key="3">
    <source>
        <dbReference type="ARBA" id="ARBA00022989"/>
    </source>
</evidence>
<reference evidence="8" key="1">
    <citation type="submission" date="2023-07" db="EMBL/GenBank/DDBJ databases">
        <title>Paracoccus sp. MBLB3053 whole genome sequence.</title>
        <authorList>
            <person name="Hwang C.Y."/>
            <person name="Cho E.-S."/>
            <person name="Seo M.-J."/>
        </authorList>
    </citation>
    <scope>NUCLEOTIDE SEQUENCE [LARGE SCALE GENOMIC DNA]</scope>
    <source>
        <strain evidence="8">MBLB3053</strain>
    </source>
</reference>
<evidence type="ECO:0000259" key="6">
    <source>
        <dbReference type="Pfam" id="PF07298"/>
    </source>
</evidence>
<dbReference type="Pfam" id="PF07298">
    <property type="entry name" value="NnrU"/>
    <property type="match status" value="1"/>
</dbReference>